<keyword evidence="2" id="KW-1185">Reference proteome</keyword>
<gene>
    <name evidence="1" type="ORF">P879_05523</name>
</gene>
<dbReference type="Proteomes" id="UP000699462">
    <property type="component" value="Unassembled WGS sequence"/>
</dbReference>
<protein>
    <submittedName>
        <fullName evidence="1">Uncharacterized protein</fullName>
    </submittedName>
</protein>
<evidence type="ECO:0000313" key="2">
    <source>
        <dbReference type="Proteomes" id="UP000699462"/>
    </source>
</evidence>
<organism evidence="1 2">
    <name type="scientific">Paragonimus westermani</name>
    <dbReference type="NCBI Taxonomy" id="34504"/>
    <lineage>
        <taxon>Eukaryota</taxon>
        <taxon>Metazoa</taxon>
        <taxon>Spiralia</taxon>
        <taxon>Lophotrochozoa</taxon>
        <taxon>Platyhelminthes</taxon>
        <taxon>Trematoda</taxon>
        <taxon>Digenea</taxon>
        <taxon>Plagiorchiida</taxon>
        <taxon>Troglotremata</taxon>
        <taxon>Troglotrematidae</taxon>
        <taxon>Paragonimus</taxon>
    </lineage>
</organism>
<name>A0A8T0DHJ1_9TREM</name>
<proteinExistence type="predicted"/>
<comment type="caution">
    <text evidence="1">The sequence shown here is derived from an EMBL/GenBank/DDBJ whole genome shotgun (WGS) entry which is preliminary data.</text>
</comment>
<dbReference type="EMBL" id="JTDF01004034">
    <property type="protein sequence ID" value="KAF8567285.1"/>
    <property type="molecule type" value="Genomic_DNA"/>
</dbReference>
<evidence type="ECO:0000313" key="1">
    <source>
        <dbReference type="EMBL" id="KAF8567285.1"/>
    </source>
</evidence>
<dbReference type="AlphaFoldDB" id="A0A8T0DHJ1"/>
<accession>A0A8T0DHJ1</accession>
<sequence>MGGGPKVAAYHSNGGFSSTETTVFFLQLDPLWGNRLAYTSVISKILNLRAHIANQNAIGVRLACPVRRTGGIETRLDCVYTVNPLQLPTVERTSSAKINGVSGPHSYGAALWLRHGCSFSMCGRSRYYWCQMSKCAGGKCLCGDDARKPQKVLVIQTWVECEQSG</sequence>
<reference evidence="1 2" key="1">
    <citation type="submission" date="2019-07" db="EMBL/GenBank/DDBJ databases">
        <title>Annotation for the trematode Paragonimus westermani.</title>
        <authorList>
            <person name="Choi Y.-J."/>
        </authorList>
    </citation>
    <scope>NUCLEOTIDE SEQUENCE [LARGE SCALE GENOMIC DNA]</scope>
    <source>
        <strain evidence="1">180907_Pwestermani</strain>
    </source>
</reference>